<dbReference type="AlphaFoldDB" id="A0AAV8V1Z9"/>
<gene>
    <name evidence="2" type="ORF">NDN08_005573</name>
</gene>
<feature type="region of interest" description="Disordered" evidence="1">
    <location>
        <begin position="151"/>
        <end position="185"/>
    </location>
</feature>
<reference evidence="2 3" key="1">
    <citation type="journal article" date="2023" name="Nat. Commun.">
        <title>Origin of minicircular mitochondrial genomes in red algae.</title>
        <authorList>
            <person name="Lee Y."/>
            <person name="Cho C.H."/>
            <person name="Lee Y.M."/>
            <person name="Park S.I."/>
            <person name="Yang J.H."/>
            <person name="West J.A."/>
            <person name="Bhattacharya D."/>
            <person name="Yoon H.S."/>
        </authorList>
    </citation>
    <scope>NUCLEOTIDE SEQUENCE [LARGE SCALE GENOMIC DNA]</scope>
    <source>
        <strain evidence="2 3">CCMP1338</strain>
        <tissue evidence="2">Whole cell</tissue>
    </source>
</reference>
<protein>
    <submittedName>
        <fullName evidence="2">Uncharacterized protein</fullName>
    </submittedName>
</protein>
<feature type="compositionally biased region" description="Basic residues" evidence="1">
    <location>
        <begin position="162"/>
        <end position="175"/>
    </location>
</feature>
<proteinExistence type="predicted"/>
<feature type="region of interest" description="Disordered" evidence="1">
    <location>
        <begin position="62"/>
        <end position="82"/>
    </location>
</feature>
<evidence type="ECO:0000256" key="1">
    <source>
        <dbReference type="SAM" id="MobiDB-lite"/>
    </source>
</evidence>
<accession>A0AAV8V1Z9</accession>
<evidence type="ECO:0000313" key="3">
    <source>
        <dbReference type="Proteomes" id="UP001157974"/>
    </source>
</evidence>
<name>A0AAV8V1Z9_9RHOD</name>
<dbReference type="EMBL" id="JAMWBK010000001">
    <property type="protein sequence ID" value="KAJ8908869.1"/>
    <property type="molecule type" value="Genomic_DNA"/>
</dbReference>
<dbReference type="Proteomes" id="UP001157974">
    <property type="component" value="Unassembled WGS sequence"/>
</dbReference>
<evidence type="ECO:0000313" key="2">
    <source>
        <dbReference type="EMBL" id="KAJ8908869.1"/>
    </source>
</evidence>
<organism evidence="2 3">
    <name type="scientific">Rhodosorus marinus</name>
    <dbReference type="NCBI Taxonomy" id="101924"/>
    <lineage>
        <taxon>Eukaryota</taxon>
        <taxon>Rhodophyta</taxon>
        <taxon>Stylonematophyceae</taxon>
        <taxon>Stylonematales</taxon>
        <taxon>Stylonemataceae</taxon>
        <taxon>Rhodosorus</taxon>
    </lineage>
</organism>
<keyword evidence="3" id="KW-1185">Reference proteome</keyword>
<sequence>MDKSLQTIRSGGAEVVGLFERVMSNKKLCAFMKGHAAGMRRVQEELGRSSAGEVLELQKSGRLEPSDHDYGNLLDPKDSAKGDLRIPRETNAAADLVKFLSQTTARASSHTEMSQNPWRGGNFNTAPMTFRHQTSSRPNGHNQVRRAYTWTNSYQNAAPSSRTRKSRSPVKKRKRASEVKKEKRLRSQLIKRSPRKQVYRRKLCATTWNV</sequence>
<comment type="caution">
    <text evidence="2">The sequence shown here is derived from an EMBL/GenBank/DDBJ whole genome shotgun (WGS) entry which is preliminary data.</text>
</comment>